<dbReference type="EMBL" id="KI392560">
    <property type="protein sequence ID" value="ERN13964.1"/>
    <property type="molecule type" value="Genomic_DNA"/>
</dbReference>
<feature type="region of interest" description="Disordered" evidence="1">
    <location>
        <begin position="20"/>
        <end position="45"/>
    </location>
</feature>
<dbReference type="HOGENOM" id="CLU_2609248_0_0_1"/>
<reference evidence="3" key="1">
    <citation type="journal article" date="2013" name="Science">
        <title>The Amborella genome and the evolution of flowering plants.</title>
        <authorList>
            <consortium name="Amborella Genome Project"/>
        </authorList>
    </citation>
    <scope>NUCLEOTIDE SEQUENCE [LARGE SCALE GENOMIC DNA]</scope>
</reference>
<keyword evidence="3" id="KW-1185">Reference proteome</keyword>
<dbReference type="Proteomes" id="UP000017836">
    <property type="component" value="Unassembled WGS sequence"/>
</dbReference>
<protein>
    <submittedName>
        <fullName evidence="2">Uncharacterized protein</fullName>
    </submittedName>
</protein>
<name>W1Q0D0_AMBTC</name>
<organism evidence="2 3">
    <name type="scientific">Amborella trichopoda</name>
    <dbReference type="NCBI Taxonomy" id="13333"/>
    <lineage>
        <taxon>Eukaryota</taxon>
        <taxon>Viridiplantae</taxon>
        <taxon>Streptophyta</taxon>
        <taxon>Embryophyta</taxon>
        <taxon>Tracheophyta</taxon>
        <taxon>Spermatophyta</taxon>
        <taxon>Magnoliopsida</taxon>
        <taxon>Amborellales</taxon>
        <taxon>Amborellaceae</taxon>
        <taxon>Amborella</taxon>
    </lineage>
</organism>
<dbReference type="AlphaFoldDB" id="W1Q0D0"/>
<accession>W1Q0D0</accession>
<dbReference type="Gramene" id="ERN13964">
    <property type="protein sequence ID" value="ERN13964"/>
    <property type="gene ID" value="AMTR_s00021p00148820"/>
</dbReference>
<evidence type="ECO:0000313" key="3">
    <source>
        <dbReference type="Proteomes" id="UP000017836"/>
    </source>
</evidence>
<evidence type="ECO:0000256" key="1">
    <source>
        <dbReference type="SAM" id="MobiDB-lite"/>
    </source>
</evidence>
<proteinExistence type="predicted"/>
<gene>
    <name evidence="2" type="ORF">AMTR_s00021p00148820</name>
</gene>
<sequence>MMRRLAELVKRPSRRWEPITGIYGTSRGNPPVVKEEGTGNERWVSSPTTGGFMRYGFGGAICTTAVDVRMEARSAITGG</sequence>
<evidence type="ECO:0000313" key="2">
    <source>
        <dbReference type="EMBL" id="ERN13964.1"/>
    </source>
</evidence>